<evidence type="ECO:0000259" key="3">
    <source>
        <dbReference type="Pfam" id="PF05622"/>
    </source>
</evidence>
<dbReference type="CDD" id="cd22211">
    <property type="entry name" value="HkD_SF"/>
    <property type="match status" value="1"/>
</dbReference>
<evidence type="ECO:0000256" key="1">
    <source>
        <dbReference type="SAM" id="Coils"/>
    </source>
</evidence>
<dbReference type="GO" id="GO:0005815">
    <property type="term" value="C:microtubule organizing center"/>
    <property type="evidence" value="ECO:0007669"/>
    <property type="project" value="TreeGrafter"/>
</dbReference>
<dbReference type="GO" id="GO:0030705">
    <property type="term" value="P:cytoskeleton-dependent intracellular transport"/>
    <property type="evidence" value="ECO:0007669"/>
    <property type="project" value="TreeGrafter"/>
</dbReference>
<dbReference type="SUPFAM" id="SSF116907">
    <property type="entry name" value="Hook domain"/>
    <property type="match status" value="1"/>
</dbReference>
<accession>A0AAF0Y736</accession>
<dbReference type="GO" id="GO:0008017">
    <property type="term" value="F:microtubule binding"/>
    <property type="evidence" value="ECO:0007669"/>
    <property type="project" value="InterPro"/>
</dbReference>
<dbReference type="Pfam" id="PF05622">
    <property type="entry name" value="HOOK"/>
    <property type="match status" value="1"/>
</dbReference>
<sequence>MSLSQRREQDALLALFNSFRPSRRVVSFEQLADGKVLMEVMHQIDGAHFKGHGPKVHHRSSGSGAQSDNWVLRMNLLKRLYRLLLSYPINSPTAPTLAVTSLPEPPFNTIARSPKCPEGSAGLLQICRVCVAVGSMGPANERVIAKIQALDESSMVEIMKTIEGVMATLPKGPEDETSDDRSEIAPISSALREERDRLIQENEDLRAKFEDMTDQVNRLTTNLVRAGMGRGSDGQHESQDEHTRETRKRSLEDTMRNAASPLELENLRADLARAEDGLAETEAALEKQTALVAELTSTVEELRSATVEVAKLRDQIDEYRHVEDRLHKSENVIEKFKKKLEDSAGLRRELRALEAENAELIDKNSTLEGEIRKLGASKALVDNYKAQVDILEKKANEQSSEYAQLAVQLEDAHTALATMEHERDRLIDEIQVHQERIKELEHGPRRVASMMIDAGNTSLDVELDVEDDESAGLSKTELRLKIRALEREIAEIKVPLDNTDKITALETLLADSNKARERYQNDYLEATRQTLLAQAKLDHIMTGRAGNDQQTALALRQQLDEVLEDRNNLVKDKQAADVAHEELVRQLTAAKADLGLVDKDKRNIIASARDEANTDSAKFSEQVVALKDELSTLKERDRLHLEEIRRLMMDKIELQSAGNERTQEALEREQRLNDLRASLEAGGVSPMVQHEVLELRQRNDTLTTEVAKLTDRLKQARAFIKNQDALFRAEHEKRISSDFNEVQKSYESQIATLKNELSIVKHNALSIESLYRLEQQLMLSAWHDLGTRVVRDHVGAAGLRRPVMPRPVMSSWLARQRKHQDDALFTR</sequence>
<evidence type="ECO:0000313" key="5">
    <source>
        <dbReference type="Proteomes" id="UP000827549"/>
    </source>
</evidence>
<dbReference type="Gene3D" id="1.10.418.10">
    <property type="entry name" value="Calponin-like domain"/>
    <property type="match status" value="1"/>
</dbReference>
<dbReference type="RefSeq" id="XP_062627312.1">
    <property type="nucleotide sequence ID" value="XM_062771329.1"/>
</dbReference>
<dbReference type="GO" id="GO:0005737">
    <property type="term" value="C:cytoplasm"/>
    <property type="evidence" value="ECO:0007669"/>
    <property type="project" value="TreeGrafter"/>
</dbReference>
<evidence type="ECO:0000313" key="4">
    <source>
        <dbReference type="EMBL" id="WOO81280.1"/>
    </source>
</evidence>
<reference evidence="4" key="1">
    <citation type="submission" date="2023-10" db="EMBL/GenBank/DDBJ databases">
        <authorList>
            <person name="Noh H."/>
        </authorList>
    </citation>
    <scope>NUCLEOTIDE SEQUENCE</scope>
    <source>
        <strain evidence="4">DUCC4014</strain>
    </source>
</reference>
<keyword evidence="1" id="KW-0175">Coiled coil</keyword>
<dbReference type="GeneID" id="87808042"/>
<dbReference type="GO" id="GO:0031122">
    <property type="term" value="P:cytoplasmic microtubule organization"/>
    <property type="evidence" value="ECO:0007669"/>
    <property type="project" value="InterPro"/>
</dbReference>
<feature type="coiled-coil region" evidence="1">
    <location>
        <begin position="264"/>
        <end position="443"/>
    </location>
</feature>
<protein>
    <submittedName>
        <fullName evidence="4">Protein hook</fullName>
    </submittedName>
</protein>
<name>A0AAF0Y736_9TREE</name>
<organism evidence="4 5">
    <name type="scientific">Vanrija pseudolonga</name>
    <dbReference type="NCBI Taxonomy" id="143232"/>
    <lineage>
        <taxon>Eukaryota</taxon>
        <taxon>Fungi</taxon>
        <taxon>Dikarya</taxon>
        <taxon>Basidiomycota</taxon>
        <taxon>Agaricomycotina</taxon>
        <taxon>Tremellomycetes</taxon>
        <taxon>Trichosporonales</taxon>
        <taxon>Trichosporonaceae</taxon>
        <taxon>Vanrija</taxon>
    </lineage>
</organism>
<dbReference type="InterPro" id="IPR008636">
    <property type="entry name" value="Hook_C"/>
</dbReference>
<gene>
    <name evidence="4" type="primary">hook</name>
    <name evidence="4" type="ORF">LOC62_03G004809</name>
</gene>
<dbReference type="EMBL" id="CP086716">
    <property type="protein sequence ID" value="WOO81280.1"/>
    <property type="molecule type" value="Genomic_DNA"/>
</dbReference>
<dbReference type="Proteomes" id="UP000827549">
    <property type="component" value="Chromosome 3"/>
</dbReference>
<feature type="coiled-coil region" evidence="1">
    <location>
        <begin position="502"/>
        <end position="572"/>
    </location>
</feature>
<feature type="region of interest" description="Disordered" evidence="2">
    <location>
        <begin position="226"/>
        <end position="254"/>
    </location>
</feature>
<feature type="region of interest" description="Disordered" evidence="2">
    <location>
        <begin position="169"/>
        <end position="194"/>
    </location>
</feature>
<dbReference type="InterPro" id="IPR036872">
    <property type="entry name" value="CH_dom_sf"/>
</dbReference>
<feature type="domain" description="Hook C-terminal" evidence="3">
    <location>
        <begin position="189"/>
        <end position="587"/>
    </location>
</feature>
<dbReference type="Gene3D" id="1.10.287.1490">
    <property type="match status" value="1"/>
</dbReference>
<dbReference type="AlphaFoldDB" id="A0AAF0Y736"/>
<dbReference type="PANTHER" id="PTHR18947:SF28">
    <property type="entry name" value="GIRDIN, ISOFORM A"/>
    <property type="match status" value="1"/>
</dbReference>
<keyword evidence="5" id="KW-1185">Reference proteome</keyword>
<dbReference type="GO" id="GO:0051959">
    <property type="term" value="F:dynein light intermediate chain binding"/>
    <property type="evidence" value="ECO:0007669"/>
    <property type="project" value="TreeGrafter"/>
</dbReference>
<dbReference type="PANTHER" id="PTHR18947">
    <property type="entry name" value="HOOK PROTEINS"/>
    <property type="match status" value="1"/>
</dbReference>
<proteinExistence type="predicted"/>
<feature type="compositionally biased region" description="Basic and acidic residues" evidence="2">
    <location>
        <begin position="233"/>
        <end position="254"/>
    </location>
</feature>
<evidence type="ECO:0000256" key="2">
    <source>
        <dbReference type="SAM" id="MobiDB-lite"/>
    </source>
</evidence>